<comment type="catalytic activity">
    <reaction evidence="9">
        <text>ATP + H2O = ADP + phosphate + H(+)</text>
        <dbReference type="Rhea" id="RHEA:13065"/>
        <dbReference type="ChEBI" id="CHEBI:15377"/>
        <dbReference type="ChEBI" id="CHEBI:15378"/>
        <dbReference type="ChEBI" id="CHEBI:30616"/>
        <dbReference type="ChEBI" id="CHEBI:43474"/>
        <dbReference type="ChEBI" id="CHEBI:456216"/>
        <dbReference type="EC" id="5.6.2.4"/>
    </reaction>
</comment>
<name>A0A847TBE2_HALVO</name>
<evidence type="ECO:0000256" key="6">
    <source>
        <dbReference type="ARBA" id="ARBA00023235"/>
    </source>
</evidence>
<dbReference type="InterPro" id="IPR006935">
    <property type="entry name" value="Helicase/UvrB_N"/>
</dbReference>
<evidence type="ECO:0000256" key="5">
    <source>
        <dbReference type="ARBA" id="ARBA00022840"/>
    </source>
</evidence>
<dbReference type="EMBL" id="WOWC01000001">
    <property type="protein sequence ID" value="NLV02922.1"/>
    <property type="molecule type" value="Genomic_DNA"/>
</dbReference>
<dbReference type="InterPro" id="IPR001650">
    <property type="entry name" value="Helicase_C-like"/>
</dbReference>
<protein>
    <recommendedName>
        <fullName evidence="8">DNA 3'-5' helicase</fullName>
        <ecNumber evidence="8">5.6.2.4</ecNumber>
    </recommendedName>
</protein>
<dbReference type="InterPro" id="IPR014001">
    <property type="entry name" value="Helicase_ATP-bd"/>
</dbReference>
<dbReference type="InterPro" id="IPR050615">
    <property type="entry name" value="ATP-dep_DNA_Helicase"/>
</dbReference>
<dbReference type="GO" id="GO:0043138">
    <property type="term" value="F:3'-5' DNA helicase activity"/>
    <property type="evidence" value="ECO:0007669"/>
    <property type="project" value="UniProtKB-EC"/>
</dbReference>
<evidence type="ECO:0000259" key="11">
    <source>
        <dbReference type="PROSITE" id="PS51194"/>
    </source>
</evidence>
<evidence type="ECO:0000256" key="9">
    <source>
        <dbReference type="ARBA" id="ARBA00048988"/>
    </source>
</evidence>
<evidence type="ECO:0000256" key="8">
    <source>
        <dbReference type="ARBA" id="ARBA00034808"/>
    </source>
</evidence>
<dbReference type="GO" id="GO:0003677">
    <property type="term" value="F:DNA binding"/>
    <property type="evidence" value="ECO:0007669"/>
    <property type="project" value="InterPro"/>
</dbReference>
<dbReference type="SMART" id="SM00487">
    <property type="entry name" value="DEXDc"/>
    <property type="match status" value="1"/>
</dbReference>
<evidence type="ECO:0000256" key="2">
    <source>
        <dbReference type="ARBA" id="ARBA00022741"/>
    </source>
</evidence>
<dbReference type="Pfam" id="PF16203">
    <property type="entry name" value="ERCC3_RAD25_C"/>
    <property type="match status" value="1"/>
</dbReference>
<dbReference type="PROSITE" id="PS51194">
    <property type="entry name" value="HELICASE_CTER"/>
    <property type="match status" value="1"/>
</dbReference>
<evidence type="ECO:0000256" key="3">
    <source>
        <dbReference type="ARBA" id="ARBA00022801"/>
    </source>
</evidence>
<dbReference type="GO" id="GO:0005524">
    <property type="term" value="F:ATP binding"/>
    <property type="evidence" value="ECO:0007669"/>
    <property type="project" value="UniProtKB-KW"/>
</dbReference>
<keyword evidence="2" id="KW-0547">Nucleotide-binding</keyword>
<evidence type="ECO:0000313" key="13">
    <source>
        <dbReference type="Proteomes" id="UP000619835"/>
    </source>
</evidence>
<organism evidence="12 13">
    <name type="scientific">Haloferax volcanii</name>
    <name type="common">Halobacterium volcanii</name>
    <dbReference type="NCBI Taxonomy" id="2246"/>
    <lineage>
        <taxon>Archaea</taxon>
        <taxon>Methanobacteriati</taxon>
        <taxon>Methanobacteriota</taxon>
        <taxon>Stenosarchaea group</taxon>
        <taxon>Halobacteria</taxon>
        <taxon>Halobacteriales</taxon>
        <taxon>Haloferacaceae</taxon>
        <taxon>Haloferax</taxon>
    </lineage>
</organism>
<evidence type="ECO:0000256" key="7">
    <source>
        <dbReference type="ARBA" id="ARBA00034617"/>
    </source>
</evidence>
<keyword evidence="6" id="KW-0413">Isomerase</keyword>
<dbReference type="Pfam" id="PF04851">
    <property type="entry name" value="ResIII"/>
    <property type="match status" value="1"/>
</dbReference>
<keyword evidence="4" id="KW-0347">Helicase</keyword>
<feature type="domain" description="Helicase C-terminal" evidence="11">
    <location>
        <begin position="480"/>
        <end position="612"/>
    </location>
</feature>
<evidence type="ECO:0000313" key="12">
    <source>
        <dbReference type="EMBL" id="NLV02922.1"/>
    </source>
</evidence>
<dbReference type="GO" id="GO:0097550">
    <property type="term" value="C:transcription preinitiation complex"/>
    <property type="evidence" value="ECO:0007669"/>
    <property type="project" value="TreeGrafter"/>
</dbReference>
<evidence type="ECO:0000259" key="10">
    <source>
        <dbReference type="PROSITE" id="PS51192"/>
    </source>
</evidence>
<reference evidence="12" key="1">
    <citation type="submission" date="2019-12" db="EMBL/GenBank/DDBJ databases">
        <title>Haloferax alexandrinus strain pws11.</title>
        <authorList>
            <person name="Verma D.K."/>
            <person name="Gopal K."/>
            <person name="Prasad E.S."/>
        </authorList>
    </citation>
    <scope>NUCLEOTIDE SEQUENCE</scope>
    <source>
        <strain evidence="12">Pws11</strain>
    </source>
</reference>
<dbReference type="Proteomes" id="UP000619835">
    <property type="component" value="Unassembled WGS sequence"/>
</dbReference>
<comment type="similarity">
    <text evidence="1">Belongs to the helicase family. RAD25/XPB subfamily.</text>
</comment>
<dbReference type="PANTHER" id="PTHR11274:SF0">
    <property type="entry name" value="GENERAL TRANSCRIPTION AND DNA REPAIR FACTOR IIH HELICASE SUBUNIT XPB"/>
    <property type="match status" value="1"/>
</dbReference>
<evidence type="ECO:0000256" key="1">
    <source>
        <dbReference type="ARBA" id="ARBA00006637"/>
    </source>
</evidence>
<keyword evidence="3" id="KW-0378">Hydrolase</keyword>
<dbReference type="EC" id="5.6.2.4" evidence="8"/>
<comment type="catalytic activity">
    <reaction evidence="7">
        <text>Couples ATP hydrolysis with the unwinding of duplex DNA by translocating in the 3'-5' direction.</text>
        <dbReference type="EC" id="5.6.2.4"/>
    </reaction>
</comment>
<evidence type="ECO:0000256" key="4">
    <source>
        <dbReference type="ARBA" id="ARBA00022806"/>
    </source>
</evidence>
<dbReference type="PROSITE" id="PS51192">
    <property type="entry name" value="HELICASE_ATP_BIND_1"/>
    <property type="match status" value="1"/>
</dbReference>
<dbReference type="SUPFAM" id="SSF52540">
    <property type="entry name" value="P-loop containing nucleoside triphosphate hydrolases"/>
    <property type="match status" value="1"/>
</dbReference>
<dbReference type="GO" id="GO:0006367">
    <property type="term" value="P:transcription initiation at RNA polymerase II promoter"/>
    <property type="evidence" value="ECO:0007669"/>
    <property type="project" value="TreeGrafter"/>
</dbReference>
<proteinExistence type="inferred from homology"/>
<dbReference type="AlphaFoldDB" id="A0A847TBE2"/>
<gene>
    <name evidence="12" type="ORF">GOC85_10030</name>
</gene>
<dbReference type="PANTHER" id="PTHR11274">
    <property type="entry name" value="RAD25/XP-B DNA REPAIR HELICASE"/>
    <property type="match status" value="1"/>
</dbReference>
<dbReference type="Gene3D" id="3.40.50.300">
    <property type="entry name" value="P-loop containing nucleotide triphosphate hydrolases"/>
    <property type="match status" value="2"/>
</dbReference>
<dbReference type="InterPro" id="IPR032438">
    <property type="entry name" value="ERCC3_RAD25_C"/>
</dbReference>
<keyword evidence="5" id="KW-0067">ATP-binding</keyword>
<dbReference type="InterPro" id="IPR027417">
    <property type="entry name" value="P-loop_NTPase"/>
</dbReference>
<comment type="caution">
    <text evidence="12">The sequence shown here is derived from an EMBL/GenBank/DDBJ whole genome shotgun (WGS) entry which is preliminary data.</text>
</comment>
<dbReference type="GO" id="GO:0016787">
    <property type="term" value="F:hydrolase activity"/>
    <property type="evidence" value="ECO:0007669"/>
    <property type="project" value="UniProtKB-KW"/>
</dbReference>
<feature type="domain" description="Helicase ATP-binding" evidence="10">
    <location>
        <begin position="312"/>
        <end position="448"/>
    </location>
</feature>
<sequence length="612" mass="70722">MTFSWRSQQASHFGARIVKTIDRFSGVSLYYFAIPKPSFCYSQKGGERRISMSSQDSDSPPVEEQVTPEDVVDLFDELELPFVTSKMVAREFNCTGQTARNKLSILVEEGDLERIDLGGRQAAWFQSDYEAATEIADQLREYLDLTELNTEHLAAFARQPYKLLPKGENEYYVIVPRFVPFSVGHLREQDDAWQTFIINKYVNWIEDIPDLIRNKIDLARRYDHALVEDGILELSDQEERDQAWKDLGGEDGGLHKRVDENKIKIQRGKEFDIIAKLIENGNLPFAAQPIDESELREEPENIGLRPYQKRAWEKFRETGQVGVYWPPGLGKTFFSLYAGERIDGDKLVVVPSSTLEAQWERRIREHCDKSWKWEVRTYQYLTREENLQEYQGENSPKLTIFDECHTLPADTYSSLSTLDTDFRIGCSATPYREDARTDYIFALTGIPVGIDWHEMLEYGDLEFPEVDVFLYQTEEDKRKDIVQLVDEGVGETLIFCDGIEAGKALATDLDVPFVYGDTPKEERMEIFEENRVVIGSRVADEGVSLENLDQVIEYQFHGGSRRQELQRAGRVMHGSDVGEHIVQMTDQEYEKFSQRLYSLEEKGMDIRLERRG</sequence>
<accession>A0A847TBE2</accession>